<evidence type="ECO:0000256" key="2">
    <source>
        <dbReference type="ARBA" id="ARBA00018874"/>
    </source>
</evidence>
<keyword evidence="6" id="KW-0812">Transmembrane</keyword>
<dbReference type="SUPFAM" id="SSF57196">
    <property type="entry name" value="EGF/Laminin"/>
    <property type="match status" value="1"/>
</dbReference>
<evidence type="ECO:0000256" key="5">
    <source>
        <dbReference type="PROSITE-ProRule" id="PRU00076"/>
    </source>
</evidence>
<evidence type="ECO:0000313" key="8">
    <source>
        <dbReference type="EMBL" id="KFD55648.1"/>
    </source>
</evidence>
<dbReference type="PANTHER" id="PTHR13292:SF0">
    <property type="entry name" value="AUTOPHAGY-RELATED PROTEIN 101"/>
    <property type="match status" value="1"/>
</dbReference>
<dbReference type="AlphaFoldDB" id="A0A085MEK2"/>
<keyword evidence="3" id="KW-0072">Autophagy</keyword>
<keyword evidence="4 5" id="KW-1015">Disulfide bond</keyword>
<feature type="transmembrane region" description="Helical" evidence="6">
    <location>
        <begin position="49"/>
        <end position="71"/>
    </location>
</feature>
<proteinExistence type="inferred from homology"/>
<feature type="disulfide bond" evidence="5">
    <location>
        <begin position="17"/>
        <end position="26"/>
    </location>
</feature>
<protein>
    <recommendedName>
        <fullName evidence="2">Autophagy-related protein 101</fullName>
    </recommendedName>
</protein>
<organism evidence="8 9">
    <name type="scientific">Trichuris suis</name>
    <name type="common">pig whipworm</name>
    <dbReference type="NCBI Taxonomy" id="68888"/>
    <lineage>
        <taxon>Eukaryota</taxon>
        <taxon>Metazoa</taxon>
        <taxon>Ecdysozoa</taxon>
        <taxon>Nematoda</taxon>
        <taxon>Enoplea</taxon>
        <taxon>Dorylaimia</taxon>
        <taxon>Trichinellida</taxon>
        <taxon>Trichuridae</taxon>
        <taxon>Trichuris</taxon>
    </lineage>
</organism>
<dbReference type="PROSITE" id="PS00022">
    <property type="entry name" value="EGF_1"/>
    <property type="match status" value="1"/>
</dbReference>
<evidence type="ECO:0000313" key="9">
    <source>
        <dbReference type="Proteomes" id="UP000030764"/>
    </source>
</evidence>
<reference evidence="8 9" key="1">
    <citation type="journal article" date="2014" name="Nat. Genet.">
        <title>Genome and transcriptome of the porcine whipworm Trichuris suis.</title>
        <authorList>
            <person name="Jex A.R."/>
            <person name="Nejsum P."/>
            <person name="Schwarz E.M."/>
            <person name="Hu L."/>
            <person name="Young N.D."/>
            <person name="Hall R.S."/>
            <person name="Korhonen P.K."/>
            <person name="Liao S."/>
            <person name="Thamsborg S."/>
            <person name="Xia J."/>
            <person name="Xu P."/>
            <person name="Wang S."/>
            <person name="Scheerlinck J.P."/>
            <person name="Hofmann A."/>
            <person name="Sternberg P.W."/>
            <person name="Wang J."/>
            <person name="Gasser R.B."/>
        </authorList>
    </citation>
    <scope>NUCLEOTIDE SEQUENCE [LARGE SCALE GENOMIC DNA]</scope>
    <source>
        <strain evidence="8">DCEP-RM93M</strain>
    </source>
</reference>
<comment type="caution">
    <text evidence="5">Lacks conserved residue(s) required for the propagation of feature annotation.</text>
</comment>
<gene>
    <name evidence="8" type="ORF">M513_03396</name>
</gene>
<name>A0A085MEK2_9BILA</name>
<accession>A0A085MEK2</accession>
<dbReference type="PROSITE" id="PS50026">
    <property type="entry name" value="EGF_3"/>
    <property type="match status" value="1"/>
</dbReference>
<dbReference type="InterPro" id="IPR012445">
    <property type="entry name" value="ATG101"/>
</dbReference>
<keyword evidence="5" id="KW-0245">EGF-like domain</keyword>
<sequence>MNDGTCLNVSDGFRCICKPYFKGTYCEQIDIVRPKKHSGYFPAQDPKPVMFATLIATIATFVCCFVGTVVVQQMNAASQQFEITVESRQIEEAISCIFHTLLLHRSMGKFQYKEEGSFHISTLGTEDVDCDFINLTYVRLSSEELACMLQREIVHFLDLMRTNDVASVGEISIEFYEKRRRNWLFGEESIPWEIWMVHVNVVKPVTEHQHCLMREMVGESLTDIVLSICRSINRPMYLPKMPVQSELSLVFDTRFSDVQPYLYQIRHKLDHLSAAPSLTTAFQKLLKGTLSL</sequence>
<evidence type="ECO:0000256" key="3">
    <source>
        <dbReference type="ARBA" id="ARBA00023006"/>
    </source>
</evidence>
<keyword evidence="6" id="KW-0472">Membrane</keyword>
<dbReference type="GO" id="GO:0000045">
    <property type="term" value="P:autophagosome assembly"/>
    <property type="evidence" value="ECO:0007669"/>
    <property type="project" value="TreeGrafter"/>
</dbReference>
<evidence type="ECO:0000259" key="7">
    <source>
        <dbReference type="PROSITE" id="PS50026"/>
    </source>
</evidence>
<dbReference type="GO" id="GO:0019901">
    <property type="term" value="F:protein kinase binding"/>
    <property type="evidence" value="ECO:0007669"/>
    <property type="project" value="TreeGrafter"/>
</dbReference>
<dbReference type="GO" id="GO:1990316">
    <property type="term" value="C:Atg1/ULK1 kinase complex"/>
    <property type="evidence" value="ECO:0007669"/>
    <property type="project" value="TreeGrafter"/>
</dbReference>
<dbReference type="InterPro" id="IPR000742">
    <property type="entry name" value="EGF"/>
</dbReference>
<comment type="similarity">
    <text evidence="1">Belongs to the ATG101 family.</text>
</comment>
<dbReference type="CDD" id="cd00054">
    <property type="entry name" value="EGF_CA"/>
    <property type="match status" value="1"/>
</dbReference>
<dbReference type="PANTHER" id="PTHR13292">
    <property type="entry name" value="AUTOPHAGY-RELATED PROTEIN 101"/>
    <property type="match status" value="1"/>
</dbReference>
<dbReference type="EMBL" id="KL363198">
    <property type="protein sequence ID" value="KFD55648.1"/>
    <property type="molecule type" value="Genomic_DNA"/>
</dbReference>
<keyword evidence="9" id="KW-1185">Reference proteome</keyword>
<keyword evidence="6" id="KW-1133">Transmembrane helix</keyword>
<evidence type="ECO:0000256" key="1">
    <source>
        <dbReference type="ARBA" id="ARBA00007130"/>
    </source>
</evidence>
<feature type="domain" description="EGF-like" evidence="7">
    <location>
        <begin position="1"/>
        <end position="27"/>
    </location>
</feature>
<evidence type="ECO:0000256" key="4">
    <source>
        <dbReference type="ARBA" id="ARBA00023157"/>
    </source>
</evidence>
<dbReference type="Proteomes" id="UP000030764">
    <property type="component" value="Unassembled WGS sequence"/>
</dbReference>
<dbReference type="PROSITE" id="PS00010">
    <property type="entry name" value="ASX_HYDROXYL"/>
    <property type="match status" value="1"/>
</dbReference>
<dbReference type="GO" id="GO:0000407">
    <property type="term" value="C:phagophore assembly site"/>
    <property type="evidence" value="ECO:0007669"/>
    <property type="project" value="TreeGrafter"/>
</dbReference>
<dbReference type="InterPro" id="IPR000152">
    <property type="entry name" value="EGF-type_Asp/Asn_hydroxyl_site"/>
</dbReference>
<dbReference type="Gene3D" id="2.10.25.10">
    <property type="entry name" value="Laminin"/>
    <property type="match status" value="1"/>
</dbReference>
<dbReference type="Pfam" id="PF07855">
    <property type="entry name" value="ATG101"/>
    <property type="match status" value="1"/>
</dbReference>
<evidence type="ECO:0000256" key="6">
    <source>
        <dbReference type="SAM" id="Phobius"/>
    </source>
</evidence>